<dbReference type="NCBIfam" id="TIGR01352">
    <property type="entry name" value="tonB_Cterm"/>
    <property type="match status" value="1"/>
</dbReference>
<evidence type="ECO:0000313" key="12">
    <source>
        <dbReference type="Proteomes" id="UP001379533"/>
    </source>
</evidence>
<dbReference type="PANTHER" id="PTHR43289">
    <property type="entry name" value="MITOGEN-ACTIVATED PROTEIN KINASE KINASE KINASE 20-RELATED"/>
    <property type="match status" value="1"/>
</dbReference>
<dbReference type="Gene3D" id="3.30.1150.10">
    <property type="match status" value="1"/>
</dbReference>
<evidence type="ECO:0000256" key="7">
    <source>
        <dbReference type="ARBA" id="ARBA00022989"/>
    </source>
</evidence>
<dbReference type="NCBIfam" id="NF033768">
    <property type="entry name" value="myxo_SS_tail"/>
    <property type="match status" value="1"/>
</dbReference>
<dbReference type="Pfam" id="PF00069">
    <property type="entry name" value="Pkinase"/>
    <property type="match status" value="1"/>
</dbReference>
<dbReference type="PROSITE" id="PS00109">
    <property type="entry name" value="PROTEIN_KINASE_TYR"/>
    <property type="match status" value="1"/>
</dbReference>
<evidence type="ECO:0000256" key="8">
    <source>
        <dbReference type="ARBA" id="ARBA00023136"/>
    </source>
</evidence>
<feature type="compositionally biased region" description="Low complexity" evidence="9">
    <location>
        <begin position="348"/>
        <end position="359"/>
    </location>
</feature>
<dbReference type="SUPFAM" id="SSF74653">
    <property type="entry name" value="TolA/TonB C-terminal domain"/>
    <property type="match status" value="1"/>
</dbReference>
<dbReference type="SUPFAM" id="SSF56112">
    <property type="entry name" value="Protein kinase-like (PK-like)"/>
    <property type="match status" value="1"/>
</dbReference>
<dbReference type="InterPro" id="IPR049806">
    <property type="entry name" value="MasK-like_C"/>
</dbReference>
<dbReference type="InterPro" id="IPR011009">
    <property type="entry name" value="Kinase-like_dom_sf"/>
</dbReference>
<evidence type="ECO:0000256" key="1">
    <source>
        <dbReference type="ARBA" id="ARBA00004167"/>
    </source>
</evidence>
<evidence type="ECO:0000256" key="9">
    <source>
        <dbReference type="SAM" id="MobiDB-lite"/>
    </source>
</evidence>
<protein>
    <submittedName>
        <fullName evidence="11">TonB family protein</fullName>
    </submittedName>
</protein>
<dbReference type="InterPro" id="IPR008266">
    <property type="entry name" value="Tyr_kinase_AS"/>
</dbReference>
<dbReference type="Pfam" id="PF03544">
    <property type="entry name" value="TonB_C"/>
    <property type="match status" value="1"/>
</dbReference>
<dbReference type="Gene3D" id="3.30.200.20">
    <property type="entry name" value="Phosphorylase Kinase, domain 1"/>
    <property type="match status" value="1"/>
</dbReference>
<dbReference type="PANTHER" id="PTHR43289:SF6">
    <property type="entry name" value="SERINE_THREONINE-PROTEIN KINASE NEKL-3"/>
    <property type="match status" value="1"/>
</dbReference>
<feature type="domain" description="Protein kinase" evidence="10">
    <location>
        <begin position="11"/>
        <end position="285"/>
    </location>
</feature>
<dbReference type="Proteomes" id="UP001379533">
    <property type="component" value="Chromosome"/>
</dbReference>
<dbReference type="InterPro" id="IPR006260">
    <property type="entry name" value="TonB/TolA_C"/>
</dbReference>
<evidence type="ECO:0000259" key="10">
    <source>
        <dbReference type="PROSITE" id="PS50011"/>
    </source>
</evidence>
<organism evidence="11 12">
    <name type="scientific">Pendulispora brunnea</name>
    <dbReference type="NCBI Taxonomy" id="2905690"/>
    <lineage>
        <taxon>Bacteria</taxon>
        <taxon>Pseudomonadati</taxon>
        <taxon>Myxococcota</taxon>
        <taxon>Myxococcia</taxon>
        <taxon>Myxococcales</taxon>
        <taxon>Sorangiineae</taxon>
        <taxon>Pendulisporaceae</taxon>
        <taxon>Pendulispora</taxon>
    </lineage>
</organism>
<gene>
    <name evidence="11" type="ORF">LZC95_31055</name>
</gene>
<dbReference type="Gene3D" id="1.10.510.10">
    <property type="entry name" value="Transferase(Phosphotransferase) domain 1"/>
    <property type="match status" value="1"/>
</dbReference>
<name>A0ABZ2JWT9_9BACT</name>
<evidence type="ECO:0000256" key="3">
    <source>
        <dbReference type="ARBA" id="ARBA00022692"/>
    </source>
</evidence>
<evidence type="ECO:0000256" key="6">
    <source>
        <dbReference type="ARBA" id="ARBA00022840"/>
    </source>
</evidence>
<dbReference type="InterPro" id="IPR000719">
    <property type="entry name" value="Prot_kinase_dom"/>
</dbReference>
<dbReference type="EMBL" id="CP089982">
    <property type="protein sequence ID" value="WXA90881.1"/>
    <property type="molecule type" value="Genomic_DNA"/>
</dbReference>
<keyword evidence="8" id="KW-0472">Membrane</keyword>
<feature type="compositionally biased region" description="Pro residues" evidence="9">
    <location>
        <begin position="575"/>
        <end position="593"/>
    </location>
</feature>
<evidence type="ECO:0000313" key="11">
    <source>
        <dbReference type="EMBL" id="WXA90881.1"/>
    </source>
</evidence>
<proteinExistence type="predicted"/>
<evidence type="ECO:0000256" key="2">
    <source>
        <dbReference type="ARBA" id="ARBA00022679"/>
    </source>
</evidence>
<dbReference type="CDD" id="cd14014">
    <property type="entry name" value="STKc_PknB_like"/>
    <property type="match status" value="1"/>
</dbReference>
<keyword evidence="7" id="KW-1133">Transmembrane helix</keyword>
<feature type="compositionally biased region" description="Low complexity" evidence="9">
    <location>
        <begin position="538"/>
        <end position="558"/>
    </location>
</feature>
<evidence type="ECO:0000256" key="5">
    <source>
        <dbReference type="ARBA" id="ARBA00022777"/>
    </source>
</evidence>
<keyword evidence="3" id="KW-0812">Transmembrane</keyword>
<keyword evidence="5" id="KW-0418">Kinase</keyword>
<dbReference type="InterPro" id="IPR037682">
    <property type="entry name" value="TonB_C"/>
</dbReference>
<keyword evidence="2" id="KW-0808">Transferase</keyword>
<evidence type="ECO:0000256" key="4">
    <source>
        <dbReference type="ARBA" id="ARBA00022741"/>
    </source>
</evidence>
<dbReference type="RefSeq" id="WP_394841501.1">
    <property type="nucleotide sequence ID" value="NZ_CP089982.1"/>
</dbReference>
<accession>A0ABZ2JWT9</accession>
<feature type="region of interest" description="Disordered" evidence="9">
    <location>
        <begin position="512"/>
        <end position="599"/>
    </location>
</feature>
<keyword evidence="12" id="KW-1185">Reference proteome</keyword>
<comment type="subcellular location">
    <subcellularLocation>
        <location evidence="1">Membrane</location>
        <topology evidence="1">Single-pass membrane protein</topology>
    </subcellularLocation>
</comment>
<dbReference type="PROSITE" id="PS50011">
    <property type="entry name" value="PROTEIN_KINASE_DOM"/>
    <property type="match status" value="1"/>
</dbReference>
<reference evidence="11 12" key="1">
    <citation type="submission" date="2021-12" db="EMBL/GenBank/DDBJ databases">
        <title>Discovery of the Pendulisporaceae a myxobacterial family with distinct sporulation behavior and unique specialized metabolism.</title>
        <authorList>
            <person name="Garcia R."/>
            <person name="Popoff A."/>
            <person name="Bader C.D."/>
            <person name="Loehr J."/>
            <person name="Walesch S."/>
            <person name="Walt C."/>
            <person name="Boldt J."/>
            <person name="Bunk B."/>
            <person name="Haeckl F.J.F.P.J."/>
            <person name="Gunesch A.P."/>
            <person name="Birkelbach J."/>
            <person name="Nuebel U."/>
            <person name="Pietschmann T."/>
            <person name="Bach T."/>
            <person name="Mueller R."/>
        </authorList>
    </citation>
    <scope>NUCLEOTIDE SEQUENCE [LARGE SCALE GENOMIC DNA]</scope>
    <source>
        <strain evidence="11 12">MSr12523</strain>
    </source>
</reference>
<keyword evidence="4" id="KW-0547">Nucleotide-binding</keyword>
<keyword evidence="6" id="KW-0067">ATP-binding</keyword>
<sequence length="691" mass="73334">MDGLAQLQSKYRPILEIGQGGMSRVYLALVRGPGDFNKLQVIKRLLPTLAADPEFLEMFLEEARLSARLNHANIVQINEIGFDGQHHFMAMEYLEGQTLDAVVRSAAKRGGLPLAMHLRIIADACSGLHYAHALTDIDGKPLNIVHRDVSPHNVFVTYAGQVKVLDFGIAKAADSSHHTRTGVVKGKCAYMAPEQFRQEGIDRRADIFALGVMTWQAATRTRLWKGLTDIEIFHRLATGEIPSPLSIDPSMPTGLVAICERALAPNRDQRFSTAQELGEAIEAYLATLPEVPSTREIGRYVSDLFAENRAKVKAAIEAERKRSETYPANTGEIPIFVDPDAVRDDSNSAPMGSAPMAAPHTTTESKISPADVGRGGVSRLKAFVLVGGAIVLVGGGVLGALGWRKSHQVAEATSQASAAVAATQQATAAGANEPLLGGATADAFTVLKVEVVPHSASVFVDDVPLSSNPAQARFTRDKQAHRVLGEAPGYTRQVQLVVYDEGEKQVTIQLEREGAPPPPVGGGHTAPPRNTASAARHPSGSAAPSTATTPTVSQTPSVQPQPAPTPVVTQTHAPQPQPPPPVTQQPSAPPVAAPAPGTVDHKGVRATVAAHRGEVQACYDRAHLERNDLRGKVVVSATISPQGQVLSANVANSTANSTRLEQCLISAFQGWTFPAPAGGVNGSVTYTFNFD</sequence>
<feature type="region of interest" description="Disordered" evidence="9">
    <location>
        <begin position="338"/>
        <end position="370"/>
    </location>
</feature>